<name>A0A2A4EUH0_9BURK</name>
<evidence type="ECO:0000256" key="3">
    <source>
        <dbReference type="ARBA" id="ARBA00022475"/>
    </source>
</evidence>
<dbReference type="GO" id="GO:0006605">
    <property type="term" value="P:protein targeting"/>
    <property type="evidence" value="ECO:0007669"/>
    <property type="project" value="InterPro"/>
</dbReference>
<dbReference type="PANTHER" id="PTHR30065:SF1">
    <property type="entry name" value="SURFACE PRESENTATION OF ANTIGENS PROTEIN SPAR"/>
    <property type="match status" value="1"/>
</dbReference>
<dbReference type="RefSeq" id="WP_207557168.1">
    <property type="nucleotide sequence ID" value="NZ_MTZV01000006.1"/>
</dbReference>
<feature type="transmembrane region" description="Helical" evidence="7">
    <location>
        <begin position="185"/>
        <end position="211"/>
    </location>
</feature>
<evidence type="ECO:0000256" key="1">
    <source>
        <dbReference type="ARBA" id="ARBA00004651"/>
    </source>
</evidence>
<comment type="similarity">
    <text evidence="2">Belongs to the FliR/MopE/SpaR family.</text>
</comment>
<gene>
    <name evidence="8" type="ORF">BWP39_29000</name>
</gene>
<accession>A0A2A4EUH0</accession>
<comment type="caution">
    <text evidence="8">The sequence shown here is derived from an EMBL/GenBank/DDBJ whole genome shotgun (WGS) entry which is preliminary data.</text>
</comment>
<dbReference type="InterPro" id="IPR002010">
    <property type="entry name" value="T3SS_IM_R"/>
</dbReference>
<feature type="transmembrane region" description="Helical" evidence="7">
    <location>
        <begin position="84"/>
        <end position="108"/>
    </location>
</feature>
<keyword evidence="4 7" id="KW-0812">Transmembrane</keyword>
<dbReference type="GO" id="GO:0005886">
    <property type="term" value="C:plasma membrane"/>
    <property type="evidence" value="ECO:0007669"/>
    <property type="project" value="UniProtKB-SubCell"/>
</dbReference>
<sequence length="274" mass="28371">MQNLLSLDLGWLLAVGLLSLRVGATLLMTPVLAASSVPPTVRVLIVIAIACMCSGLSQSALSHDVAGSLIDHPGLLIQAAAAELALGATLGLGILLAFGAFSIAGSLLDIQIGFGIAQVFDPVANTQSSILTSAFNQIALVAFFLVDAHHALLRGFAYSLERFPLGGEWSVDAAFAPVAKQVAGLFSLGFALAAPVVFCILLIDLMLGVVARNLPQINMLVLGVPVKITAGLIALSLWFGGMGNTMSTAYASIFRTWDAIFSASAMHRPTARGA</sequence>
<dbReference type="EMBL" id="MTZV01000006">
    <property type="protein sequence ID" value="PCE23719.1"/>
    <property type="molecule type" value="Genomic_DNA"/>
</dbReference>
<evidence type="ECO:0000313" key="8">
    <source>
        <dbReference type="EMBL" id="PCE23719.1"/>
    </source>
</evidence>
<evidence type="ECO:0000256" key="7">
    <source>
        <dbReference type="SAM" id="Phobius"/>
    </source>
</evidence>
<comment type="subcellular location">
    <subcellularLocation>
        <location evidence="1">Cell membrane</location>
        <topology evidence="1">Multi-pass membrane protein</topology>
    </subcellularLocation>
</comment>
<dbReference type="PANTHER" id="PTHR30065">
    <property type="entry name" value="FLAGELLAR BIOSYNTHETIC PROTEIN FLIR"/>
    <property type="match status" value="1"/>
</dbReference>
<evidence type="ECO:0000256" key="4">
    <source>
        <dbReference type="ARBA" id="ARBA00022692"/>
    </source>
</evidence>
<protein>
    <submittedName>
        <fullName evidence="8">Type III secretion protein</fullName>
    </submittedName>
</protein>
<feature type="transmembrane region" description="Helical" evidence="7">
    <location>
        <begin position="43"/>
        <end position="63"/>
    </location>
</feature>
<keyword evidence="3" id="KW-1003">Cell membrane</keyword>
<dbReference type="AlphaFoldDB" id="A0A2A4EUH0"/>
<proteinExistence type="inferred from homology"/>
<evidence type="ECO:0000256" key="5">
    <source>
        <dbReference type="ARBA" id="ARBA00022989"/>
    </source>
</evidence>
<organism evidence="8 9">
    <name type="scientific">Paraburkholderia acidicola</name>
    <dbReference type="NCBI Taxonomy" id="1912599"/>
    <lineage>
        <taxon>Bacteria</taxon>
        <taxon>Pseudomonadati</taxon>
        <taxon>Pseudomonadota</taxon>
        <taxon>Betaproteobacteria</taxon>
        <taxon>Burkholderiales</taxon>
        <taxon>Burkholderiaceae</taxon>
        <taxon>Paraburkholderia</taxon>
    </lineage>
</organism>
<reference evidence="8 9" key="1">
    <citation type="submission" date="2017-01" db="EMBL/GenBank/DDBJ databases">
        <title>Whole-Genome Shotgun Sequencing of Two beta-Proteobacterial Species in Search of the Bulgecin Biosynthetic Cluster.</title>
        <authorList>
            <person name="Horsman M.E."/>
            <person name="Marous D.R."/>
            <person name="Li R."/>
            <person name="Oliver R.A."/>
            <person name="Byun B."/>
            <person name="Emrich S.J."/>
            <person name="Boggess B."/>
            <person name="Townsend C.A."/>
            <person name="Mobashery S."/>
        </authorList>
    </citation>
    <scope>NUCLEOTIDE SEQUENCE [LARGE SCALE GENOMIC DNA]</scope>
    <source>
        <strain evidence="8 9">ATCC 31363</strain>
    </source>
</reference>
<evidence type="ECO:0000313" key="9">
    <source>
        <dbReference type="Proteomes" id="UP000218022"/>
    </source>
</evidence>
<keyword evidence="5 7" id="KW-1133">Transmembrane helix</keyword>
<dbReference type="Proteomes" id="UP000218022">
    <property type="component" value="Unassembled WGS sequence"/>
</dbReference>
<dbReference type="Pfam" id="PF01311">
    <property type="entry name" value="Bac_export_1"/>
    <property type="match status" value="1"/>
</dbReference>
<evidence type="ECO:0000256" key="2">
    <source>
        <dbReference type="ARBA" id="ARBA00009772"/>
    </source>
</evidence>
<dbReference type="PRINTS" id="PR00953">
    <property type="entry name" value="TYPE3IMRPROT"/>
</dbReference>
<keyword evidence="6 7" id="KW-0472">Membrane</keyword>
<feature type="transmembrane region" description="Helical" evidence="7">
    <location>
        <begin position="217"/>
        <end position="239"/>
    </location>
</feature>
<evidence type="ECO:0000256" key="6">
    <source>
        <dbReference type="ARBA" id="ARBA00023136"/>
    </source>
</evidence>